<feature type="region of interest" description="Disordered" evidence="5">
    <location>
        <begin position="414"/>
        <end position="555"/>
    </location>
</feature>
<dbReference type="PANTHER" id="PTHR37994">
    <property type="entry name" value="ARAE_2_N DOMAIN-CONTAINING PROTEIN-RELATED"/>
    <property type="match status" value="1"/>
</dbReference>
<dbReference type="Pfam" id="PF13515">
    <property type="entry name" value="FUSC_2"/>
    <property type="match status" value="1"/>
</dbReference>
<feature type="compositionally biased region" description="Basic residues" evidence="5">
    <location>
        <begin position="538"/>
        <end position="550"/>
    </location>
</feature>
<keyword evidence="3 6" id="KW-1133">Transmembrane helix</keyword>
<evidence type="ECO:0000259" key="9">
    <source>
        <dbReference type="Pfam" id="PF13515"/>
    </source>
</evidence>
<dbReference type="InterPro" id="IPR049453">
    <property type="entry name" value="Memb_transporter_dom"/>
</dbReference>
<feature type="compositionally biased region" description="Polar residues" evidence="5">
    <location>
        <begin position="433"/>
        <end position="469"/>
    </location>
</feature>
<feature type="compositionally biased region" description="Basic and acidic residues" evidence="5">
    <location>
        <begin position="42"/>
        <end position="52"/>
    </location>
</feature>
<feature type="transmembrane region" description="Helical" evidence="6">
    <location>
        <begin position="158"/>
        <end position="182"/>
    </location>
</feature>
<name>A0A0F7SIK4_PHARH</name>
<feature type="transmembrane region" description="Helical" evidence="6">
    <location>
        <begin position="235"/>
        <end position="256"/>
    </location>
</feature>
<feature type="transmembrane region" description="Helical" evidence="6">
    <location>
        <begin position="954"/>
        <end position="975"/>
    </location>
</feature>
<protein>
    <submittedName>
        <fullName evidence="10">Predicted membrane protein</fullName>
    </submittedName>
</protein>
<feature type="compositionally biased region" description="Basic and acidic residues" evidence="5">
    <location>
        <begin position="508"/>
        <end position="522"/>
    </location>
</feature>
<feature type="domain" description="DUF2421" evidence="7">
    <location>
        <begin position="972"/>
        <end position="1208"/>
    </location>
</feature>
<evidence type="ECO:0000256" key="2">
    <source>
        <dbReference type="ARBA" id="ARBA00022692"/>
    </source>
</evidence>
<evidence type="ECO:0000259" key="8">
    <source>
        <dbReference type="Pfam" id="PF10337"/>
    </source>
</evidence>
<feature type="domain" description="Putative ER transporter 6TM N-terminal" evidence="8">
    <location>
        <begin position="93"/>
        <end position="444"/>
    </location>
</feature>
<evidence type="ECO:0000313" key="10">
    <source>
        <dbReference type="EMBL" id="CDZ98776.1"/>
    </source>
</evidence>
<dbReference type="InterPro" id="IPR018820">
    <property type="entry name" value="BRE4-related_DUF2421"/>
</dbReference>
<feature type="transmembrane region" description="Helical" evidence="6">
    <location>
        <begin position="202"/>
        <end position="223"/>
    </location>
</feature>
<evidence type="ECO:0000256" key="3">
    <source>
        <dbReference type="ARBA" id="ARBA00022989"/>
    </source>
</evidence>
<feature type="transmembrane region" description="Helical" evidence="6">
    <location>
        <begin position="262"/>
        <end position="284"/>
    </location>
</feature>
<feature type="region of interest" description="Disordered" evidence="5">
    <location>
        <begin position="1"/>
        <end position="52"/>
    </location>
</feature>
<evidence type="ECO:0000259" key="7">
    <source>
        <dbReference type="Pfam" id="PF10334"/>
    </source>
</evidence>
<organism evidence="10">
    <name type="scientific">Phaffia rhodozyma</name>
    <name type="common">Yeast</name>
    <name type="synonym">Xanthophyllomyces dendrorhous</name>
    <dbReference type="NCBI Taxonomy" id="264483"/>
    <lineage>
        <taxon>Eukaryota</taxon>
        <taxon>Fungi</taxon>
        <taxon>Dikarya</taxon>
        <taxon>Basidiomycota</taxon>
        <taxon>Agaricomycotina</taxon>
        <taxon>Tremellomycetes</taxon>
        <taxon>Cystofilobasidiales</taxon>
        <taxon>Mrakiaceae</taxon>
        <taxon>Phaffia</taxon>
    </lineage>
</organism>
<evidence type="ECO:0000256" key="1">
    <source>
        <dbReference type="ARBA" id="ARBA00004141"/>
    </source>
</evidence>
<feature type="transmembrane region" description="Helical" evidence="6">
    <location>
        <begin position="892"/>
        <end position="911"/>
    </location>
</feature>
<sequence length="1223" mass="136668">MPLQSEKPRQRKTAFELNDADGNGPASRTRTPKENPTSQSTADDHSLRKDVTFNEKDIKKLEEEGEKSKRKLPPGIWPKIKWMVMNNGVLQLDWIPGVMNWRSLKPLIRCSIAGWIAMLLLIISPTEKILGTASFFTLVIAFLTPPDKSFPQNAELHFFSMLFVAISWAWVCIAAAICSAVRENPIPSSEAVAADIYAGGYLEAKTSIVCAVFLGFGSGFFCWLKARTAPSPITLPCVLACIQMDVALTLIPLYPYDFYTSGLVFFIPMAIQVGVHLVLSVFLFPQSVSYLYLNQFCATLSPLESSMTSMKSLFESAAVGNASLNEWIELGVPLRADKVKSETVGFGAMSALRGSLGMDVSWGRLGAKDLERLGKSVKDVTLRSGGITFFFDIFKSALTHDVLDSNAFHAREALGQDLDDNESDRLDSRPGSVYQTSQPPSRATSPSSSHENLPRLNSTAAVARSQTKESVPIPSRPRSELERDPESSADEGPGSGRDSPATGSGMFSRERTTRFSNVDRSRSSWTSGRKRADSPSRSHARDHHHHHHSTSHFNLLEKLRKSQEPVGLFESHRYMDLEKKSEFQDDHIHYQLQLLASSSLPLVRALDEAIKHAIAWAERMNNDRSLSSTDSKKFRGDSFLKANDQAIEALKAAIIKFKTVDRLSVIEPFTHLFDPSHPANHEEIKNVPHRDLFWCFALQFNLLAFGDDLLRLCEDQQAIELKRPKQRLWFPVFDWKQFIPTREQEECDGQQMGEQDPERIDGFKPRADSVVMHAQARDPDTLEPSTVFLAVLARIHKAFSMLKSNQFMFACKAGIITVLVATPSWTPGSAKVFYANRGLWALIMAQLTLGMFSGETTMAWVARVVATFWGCVTGLLIWSIGAPGDHIGNHYGMAAVTAVAFPIVFLFRLYYPSPPLTKILYSVSTALVVGYSWQNAHGIRTTNASWGFDVAWRRFTLVMIGITAAWIWSSVPPVASGKRNIRASYSRVITTTGDALCAIVSYSNDVVPDEEEHARIEGNLIAVKKKLNQLELRHKAVTYEISFRGTWPIERYTALKSVLSDIVTLMNQLHFIMGVMDPAWKKALLIRTRLSDPRFMGDVLAVISLCSTALQSKSPLPQITPCPLVERYLERRHGLLVVDDENIDHRDVTQENEKAYPRFKGVPRRVTVDILKSEEYLRFSMACATCFALVGRFDKMMLICKTLLGETFHLAGVADYSNYPSPV</sequence>
<feature type="compositionally biased region" description="Polar residues" evidence="5">
    <location>
        <begin position="26"/>
        <end position="41"/>
    </location>
</feature>
<dbReference type="EMBL" id="LN483345">
    <property type="protein sequence ID" value="CDZ98776.1"/>
    <property type="molecule type" value="Genomic_DNA"/>
</dbReference>
<dbReference type="GO" id="GO:0016020">
    <property type="term" value="C:membrane"/>
    <property type="evidence" value="ECO:0007669"/>
    <property type="project" value="UniProtKB-SubCell"/>
</dbReference>
<dbReference type="PANTHER" id="PTHR37994:SF1">
    <property type="entry name" value="ER TRANSPORTER 6TM N-TERMINAL DOMAIN-CONTAINING PROTEIN"/>
    <property type="match status" value="1"/>
</dbReference>
<dbReference type="AlphaFoldDB" id="A0A0F7SIK4"/>
<accession>A0A0F7SIK4</accession>
<keyword evidence="4 6" id="KW-0472">Membrane</keyword>
<comment type="subcellular location">
    <subcellularLocation>
        <location evidence="1">Membrane</location>
        <topology evidence="1">Multi-pass membrane protein</topology>
    </subcellularLocation>
</comment>
<feature type="compositionally biased region" description="Basic and acidic residues" evidence="5">
    <location>
        <begin position="477"/>
        <end position="486"/>
    </location>
</feature>
<dbReference type="Pfam" id="PF10334">
    <property type="entry name" value="BRE4"/>
    <property type="match status" value="1"/>
</dbReference>
<dbReference type="InterPro" id="IPR018823">
    <property type="entry name" value="ArAE_2_N"/>
</dbReference>
<feature type="transmembrane region" description="Helical" evidence="6">
    <location>
        <begin position="860"/>
        <end position="880"/>
    </location>
</feature>
<reference evidence="10" key="1">
    <citation type="submission" date="2014-08" db="EMBL/GenBank/DDBJ databases">
        <authorList>
            <person name="Sharma Rahul"/>
            <person name="Thines Marco"/>
        </authorList>
    </citation>
    <scope>NUCLEOTIDE SEQUENCE</scope>
</reference>
<feature type="transmembrane region" description="Helical" evidence="6">
    <location>
        <begin position="106"/>
        <end position="123"/>
    </location>
</feature>
<feature type="domain" description="Integral membrane bound transporter" evidence="9">
    <location>
        <begin position="832"/>
        <end position="968"/>
    </location>
</feature>
<evidence type="ECO:0000256" key="5">
    <source>
        <dbReference type="SAM" id="MobiDB-lite"/>
    </source>
</evidence>
<keyword evidence="2 6" id="KW-0812">Transmembrane</keyword>
<evidence type="ECO:0000256" key="4">
    <source>
        <dbReference type="ARBA" id="ARBA00023136"/>
    </source>
</evidence>
<dbReference type="Pfam" id="PF10337">
    <property type="entry name" value="ArAE_2_N"/>
    <property type="match status" value="1"/>
</dbReference>
<evidence type="ECO:0000256" key="6">
    <source>
        <dbReference type="SAM" id="Phobius"/>
    </source>
</evidence>
<proteinExistence type="predicted"/>